<accession>A0A0C2C3H8</accession>
<gene>
    <name evidence="1" type="ORF">ANCDUO_19080</name>
</gene>
<name>A0A0C2C3H8_9BILA</name>
<organism evidence="1 2">
    <name type="scientific">Ancylostoma duodenale</name>
    <dbReference type="NCBI Taxonomy" id="51022"/>
    <lineage>
        <taxon>Eukaryota</taxon>
        <taxon>Metazoa</taxon>
        <taxon>Ecdysozoa</taxon>
        <taxon>Nematoda</taxon>
        <taxon>Chromadorea</taxon>
        <taxon>Rhabditida</taxon>
        <taxon>Rhabditina</taxon>
        <taxon>Rhabditomorpha</taxon>
        <taxon>Strongyloidea</taxon>
        <taxon>Ancylostomatidae</taxon>
        <taxon>Ancylostomatinae</taxon>
        <taxon>Ancylostoma</taxon>
    </lineage>
</organism>
<dbReference type="AlphaFoldDB" id="A0A0C2C3H8"/>
<evidence type="ECO:0000313" key="1">
    <source>
        <dbReference type="EMBL" id="KIH50838.1"/>
    </source>
</evidence>
<sequence length="60" mass="6756">MQQIMAVVVCNRNKVKNTCDTTLVLPNWEDGKIAKNIPGLKALAYIFNIAKAQYTEDTTR</sequence>
<keyword evidence="2" id="KW-1185">Reference proteome</keyword>
<dbReference type="Proteomes" id="UP000054047">
    <property type="component" value="Unassembled WGS sequence"/>
</dbReference>
<dbReference type="EMBL" id="KN748430">
    <property type="protein sequence ID" value="KIH50838.1"/>
    <property type="molecule type" value="Genomic_DNA"/>
</dbReference>
<evidence type="ECO:0000313" key="2">
    <source>
        <dbReference type="Proteomes" id="UP000054047"/>
    </source>
</evidence>
<reference evidence="1 2" key="1">
    <citation type="submission" date="2013-12" db="EMBL/GenBank/DDBJ databases">
        <title>Draft genome of the parsitic nematode Ancylostoma duodenale.</title>
        <authorList>
            <person name="Mitreva M."/>
        </authorList>
    </citation>
    <scope>NUCLEOTIDE SEQUENCE [LARGE SCALE GENOMIC DNA]</scope>
    <source>
        <strain evidence="1 2">Zhejiang</strain>
    </source>
</reference>
<protein>
    <submittedName>
        <fullName evidence="1">Uncharacterized protein</fullName>
    </submittedName>
</protein>
<proteinExistence type="predicted"/>